<evidence type="ECO:0000256" key="2">
    <source>
        <dbReference type="SAM" id="Phobius"/>
    </source>
</evidence>
<feature type="domain" description="DUF11" evidence="3">
    <location>
        <begin position="221"/>
        <end position="308"/>
    </location>
</feature>
<dbReference type="AlphaFoldDB" id="A0A0G1MYF4"/>
<keyword evidence="2" id="KW-1133">Transmembrane helix</keyword>
<evidence type="ECO:0000256" key="1">
    <source>
        <dbReference type="SAM" id="MobiDB-lite"/>
    </source>
</evidence>
<dbReference type="Gene3D" id="2.60.40.10">
    <property type="entry name" value="Immunoglobulins"/>
    <property type="match status" value="1"/>
</dbReference>
<dbReference type="Gene3D" id="2.60.40.1170">
    <property type="entry name" value="Mu homology domain, subdomain B"/>
    <property type="match status" value="1"/>
</dbReference>
<feature type="region of interest" description="Disordered" evidence="1">
    <location>
        <begin position="1"/>
        <end position="37"/>
    </location>
</feature>
<keyword evidence="2" id="KW-0472">Membrane</keyword>
<comment type="caution">
    <text evidence="4">The sequence shown here is derived from an EMBL/GenBank/DDBJ whole genome shotgun (WGS) entry which is preliminary data.</text>
</comment>
<dbReference type="PANTHER" id="PTHR34819">
    <property type="entry name" value="LARGE CYSTEINE-RICH PERIPLASMIC PROTEIN OMCB"/>
    <property type="match status" value="1"/>
</dbReference>
<protein>
    <recommendedName>
        <fullName evidence="3">DUF11 domain-containing protein</fullName>
    </recommendedName>
</protein>
<gene>
    <name evidence="4" type="ORF">UX20_C0022G0001</name>
</gene>
<reference evidence="4 5" key="1">
    <citation type="journal article" date="2015" name="Nature">
        <title>rRNA introns, odd ribosomes, and small enigmatic genomes across a large radiation of phyla.</title>
        <authorList>
            <person name="Brown C.T."/>
            <person name="Hug L.A."/>
            <person name="Thomas B.C."/>
            <person name="Sharon I."/>
            <person name="Castelle C.J."/>
            <person name="Singh A."/>
            <person name="Wilkins M.J."/>
            <person name="Williams K.H."/>
            <person name="Banfield J.F."/>
        </authorList>
    </citation>
    <scope>NUCLEOTIDE SEQUENCE [LARGE SCALE GENOMIC DNA]</scope>
</reference>
<accession>A0A0G1MYF4</accession>
<dbReference type="InterPro" id="IPR051172">
    <property type="entry name" value="Chlamydia_OmcB"/>
</dbReference>
<dbReference type="Proteomes" id="UP000034911">
    <property type="component" value="Unassembled WGS sequence"/>
</dbReference>
<organism evidence="4 5">
    <name type="scientific">Candidatus Magasanikbacteria bacterium GW2011_GWC2_45_8</name>
    <dbReference type="NCBI Taxonomy" id="1619050"/>
    <lineage>
        <taxon>Bacteria</taxon>
        <taxon>Candidatus Magasanikiibacteriota</taxon>
    </lineage>
</organism>
<dbReference type="InterPro" id="IPR013783">
    <property type="entry name" value="Ig-like_fold"/>
</dbReference>
<evidence type="ECO:0000313" key="5">
    <source>
        <dbReference type="Proteomes" id="UP000034911"/>
    </source>
</evidence>
<keyword evidence="2" id="KW-0812">Transmembrane</keyword>
<dbReference type="InterPro" id="IPR001434">
    <property type="entry name" value="OmcB-like_DUF11"/>
</dbReference>
<evidence type="ECO:0000259" key="3">
    <source>
        <dbReference type="Pfam" id="PF01345"/>
    </source>
</evidence>
<dbReference type="STRING" id="1619050.UX20_C0022G0001"/>
<evidence type="ECO:0000313" key="4">
    <source>
        <dbReference type="EMBL" id="KKU13416.1"/>
    </source>
</evidence>
<feature type="transmembrane region" description="Helical" evidence="2">
    <location>
        <begin position="69"/>
        <end position="91"/>
    </location>
</feature>
<dbReference type="EMBL" id="LCLH01000022">
    <property type="protein sequence ID" value="KKU13416.1"/>
    <property type="molecule type" value="Genomic_DNA"/>
</dbReference>
<dbReference type="Pfam" id="PF01345">
    <property type="entry name" value="DUF11"/>
    <property type="match status" value="1"/>
</dbReference>
<proteinExistence type="predicted"/>
<sequence length="627" mass="68779">MPRKKKQEASAVSDMSESELSKIEKTNPRVQRARAKKESLDKTLNNIYASGKEHSQKSFESHKKKGRHWVWFLLISFAILAGLAWLGFFLFNPSNKFSDNEVVFTIDAPKKISAGDTATFTINYSNNLSIPLATTNLFIKYPDGFEFVKADTEPTDKDHREWSLGTLPAKTSRTITIEGMLWGNKDDVATLRGFFNYRPANFNADFQKVAVADVAFEQSPLEITFTGNESAHIGDLLTYTVSIKNSNNKPFENGLLAVAFPQGFIIQNSSPSPSKDQNTWGISTLAPGEISTITFKGNFASNTNVENKTFSLAQLILHGDKKYTGQTLTLSTKLEAAQYLLETMVGTALDQQSIAQGDKTLFTIKYKNTSTAPLENISLRATVEGPSDGGKSLFNWSAIDDKLDGSIRGEQVSSTVRRGTITWTKKEIPALAMLKPGDEGIVSFTLPIKDKGAFDINKIGTAPSIAYAELVSGDTQNTIIMKSNVVRMNLMTNLTLSAQSQLKEKKQTADGGTEAIYIITWTVENSVHEASDVHIAAQLPDGTRWLDKTQVTAGEITFDSDTKQAQWKINRIPASVPKTTISFDVALQTPKGSSGSFNLLNKTRLEAYDKTSSASILIEKSALAATP</sequence>
<name>A0A0G1MYF4_9BACT</name>